<accession>A0ABX6P1S0</accession>
<protein>
    <submittedName>
        <fullName evidence="2">Uncharacterized protein</fullName>
    </submittedName>
</protein>
<reference evidence="2 3" key="1">
    <citation type="submission" date="2020-05" db="EMBL/GenBank/DDBJ databases">
        <title>Ramlibacter rhizophilus sp. nov., isolated from rhizosphere soil of national flower Mugunghwa from South Korea.</title>
        <authorList>
            <person name="Zheng-Fei Y."/>
            <person name="Huan T."/>
        </authorList>
    </citation>
    <scope>NUCLEOTIDE SEQUENCE [LARGE SCALE GENOMIC DNA]</scope>
    <source>
        <strain evidence="2 3">H242</strain>
    </source>
</reference>
<name>A0ABX6P1S0_9BURK</name>
<keyword evidence="3" id="KW-1185">Reference proteome</keyword>
<feature type="region of interest" description="Disordered" evidence="1">
    <location>
        <begin position="32"/>
        <end position="53"/>
    </location>
</feature>
<evidence type="ECO:0000313" key="2">
    <source>
        <dbReference type="EMBL" id="QJW84041.1"/>
    </source>
</evidence>
<evidence type="ECO:0000313" key="3">
    <source>
        <dbReference type="Proteomes" id="UP000500826"/>
    </source>
</evidence>
<dbReference type="Proteomes" id="UP000500826">
    <property type="component" value="Chromosome"/>
</dbReference>
<organism evidence="2 3">
    <name type="scientific">Ramlibacter terrae</name>
    <dbReference type="NCBI Taxonomy" id="2732511"/>
    <lineage>
        <taxon>Bacteria</taxon>
        <taxon>Pseudomonadati</taxon>
        <taxon>Pseudomonadota</taxon>
        <taxon>Betaproteobacteria</taxon>
        <taxon>Burkholderiales</taxon>
        <taxon>Comamonadaceae</taxon>
        <taxon>Ramlibacter</taxon>
    </lineage>
</organism>
<sequence>MAVFTEVSEAEAGALLRALRLGELRSLRGIRAASRTPTTSSPPKTWSASASTC</sequence>
<dbReference type="EMBL" id="CP053418">
    <property type="protein sequence ID" value="QJW84041.1"/>
    <property type="molecule type" value="Genomic_DNA"/>
</dbReference>
<gene>
    <name evidence="2" type="ORF">HK414_09245</name>
</gene>
<evidence type="ECO:0000256" key="1">
    <source>
        <dbReference type="SAM" id="MobiDB-lite"/>
    </source>
</evidence>
<proteinExistence type="predicted"/>